<proteinExistence type="predicted"/>
<evidence type="ECO:0000313" key="3">
    <source>
        <dbReference type="Proteomes" id="UP000289555"/>
    </source>
</evidence>
<name>A0ABM7GCD2_9GAMM</name>
<dbReference type="Pfam" id="PF12728">
    <property type="entry name" value="HTH_17"/>
    <property type="match status" value="1"/>
</dbReference>
<protein>
    <recommendedName>
        <fullName evidence="1">Helix-turn-helix domain-containing protein</fullName>
    </recommendedName>
</protein>
<accession>A0ABM7GCD2</accession>
<keyword evidence="3" id="KW-1185">Reference proteome</keyword>
<evidence type="ECO:0000313" key="2">
    <source>
        <dbReference type="EMBL" id="BBI48038.1"/>
    </source>
</evidence>
<reference evidence="3" key="1">
    <citation type="journal article" date="2019" name="Microbiol. Resour. Announc.">
        <title>Complete Genome Sequence of Halomonas olivaria, a Moderately Halophilic Bacterium Isolated from Olive Processing Effluents, Obtained by Nanopore Sequencing.</title>
        <authorList>
            <person name="Nagata S."/>
            <person name="Ii K.M."/>
            <person name="Tsukimi T."/>
            <person name="Miura M.C."/>
            <person name="Galipon J."/>
            <person name="Arakawa K."/>
        </authorList>
    </citation>
    <scope>NUCLEOTIDE SEQUENCE [LARGE SCALE GENOMIC DNA]</scope>
    <source>
        <strain evidence="3">TYRC17</strain>
    </source>
</reference>
<gene>
    <name evidence="2" type="ORF">HORIV_04590</name>
</gene>
<dbReference type="Proteomes" id="UP000289555">
    <property type="component" value="Chromosome"/>
</dbReference>
<sequence length="90" mass="9921">MSTQISIEDAALMLGVSPQHARSLCRKQALRAERIGSTWVVDAESVQRYQQEAEQRIAQDHPAYFETSANTDKPVALSFFSGAMGLDLGH</sequence>
<dbReference type="EMBL" id="AP019416">
    <property type="protein sequence ID" value="BBI48038.1"/>
    <property type="molecule type" value="Genomic_DNA"/>
</dbReference>
<feature type="domain" description="Helix-turn-helix" evidence="1">
    <location>
        <begin position="6"/>
        <end position="52"/>
    </location>
</feature>
<evidence type="ECO:0000259" key="1">
    <source>
        <dbReference type="Pfam" id="PF12728"/>
    </source>
</evidence>
<dbReference type="InterPro" id="IPR041657">
    <property type="entry name" value="HTH_17"/>
</dbReference>
<organism evidence="2 3">
    <name type="scientific">Vreelandella olivaria</name>
    <dbReference type="NCBI Taxonomy" id="390919"/>
    <lineage>
        <taxon>Bacteria</taxon>
        <taxon>Pseudomonadati</taxon>
        <taxon>Pseudomonadota</taxon>
        <taxon>Gammaproteobacteria</taxon>
        <taxon>Oceanospirillales</taxon>
        <taxon>Halomonadaceae</taxon>
        <taxon>Vreelandella</taxon>
    </lineage>
</organism>